<dbReference type="GO" id="GO:0016616">
    <property type="term" value="F:oxidoreductase activity, acting on the CH-OH group of donors, NAD or NADP as acceptor"/>
    <property type="evidence" value="ECO:0007669"/>
    <property type="project" value="TreeGrafter"/>
</dbReference>
<dbReference type="SUPFAM" id="SSF51735">
    <property type="entry name" value="NAD(P)-binding Rossmann-fold domains"/>
    <property type="match status" value="1"/>
</dbReference>
<dbReference type="PANTHER" id="PTHR42760:SF133">
    <property type="entry name" value="3-OXOACYL-[ACYL-CARRIER-PROTEIN] REDUCTASE"/>
    <property type="match status" value="1"/>
</dbReference>
<gene>
    <name evidence="3" type="ORF">C7Y47_06665</name>
</gene>
<dbReference type="InterPro" id="IPR036291">
    <property type="entry name" value="NAD(P)-bd_dom_sf"/>
</dbReference>
<dbReference type="OrthoDB" id="286404at2"/>
<evidence type="ECO:0000256" key="2">
    <source>
        <dbReference type="ARBA" id="ARBA00023002"/>
    </source>
</evidence>
<protein>
    <submittedName>
        <fullName evidence="3">SDR family oxidoreductase</fullName>
    </submittedName>
</protein>
<dbReference type="EMBL" id="SADV01000004">
    <property type="protein sequence ID" value="TQR35962.1"/>
    <property type="molecule type" value="Genomic_DNA"/>
</dbReference>
<evidence type="ECO:0000313" key="3">
    <source>
        <dbReference type="EMBL" id="TQR35962.1"/>
    </source>
</evidence>
<dbReference type="PANTHER" id="PTHR42760">
    <property type="entry name" value="SHORT-CHAIN DEHYDROGENASES/REDUCTASES FAMILY MEMBER"/>
    <property type="match status" value="1"/>
</dbReference>
<evidence type="ECO:0000256" key="1">
    <source>
        <dbReference type="ARBA" id="ARBA00006484"/>
    </source>
</evidence>
<name>A0A544UQ46_LYSSH</name>
<dbReference type="InterPro" id="IPR002347">
    <property type="entry name" value="SDR_fam"/>
</dbReference>
<dbReference type="AlphaFoldDB" id="A0A544UQ46"/>
<proteinExistence type="inferred from homology"/>
<comment type="similarity">
    <text evidence="1">Belongs to the short-chain dehydrogenases/reductases (SDR) family.</text>
</comment>
<dbReference type="Pfam" id="PF13561">
    <property type="entry name" value="adh_short_C2"/>
    <property type="match status" value="1"/>
</dbReference>
<sequence>MGSSFSRGSGGIRMKKLAVIIGGAGFIGQSVAKRFGEDGYAVSLFDRDEQALKSATASLQALGIECHPRVVDALNEEQMKQEADSLYRVIGPAATLVTANGFSPKRNGKRPSTLEVQGDEWRLVMDINLNAVFYSIASFLPQMKDVKSGRIVTISSTAGLVGSQTAGVHYCTAKSAIIGLTKSLAIEFASDGILINSVAPGKIENPNWGDVKSEMERYASTVPLGRLAKADEISEMIQFLASERNTYITGKVITLDGGRTPV</sequence>
<comment type="caution">
    <text evidence="3">The sequence shown here is derived from an EMBL/GenBank/DDBJ whole genome shotgun (WGS) entry which is preliminary data.</text>
</comment>
<organism evidence="3 4">
    <name type="scientific">Lysinibacillus sphaericus</name>
    <name type="common">Bacillus sphaericus</name>
    <dbReference type="NCBI Taxonomy" id="1421"/>
    <lineage>
        <taxon>Bacteria</taxon>
        <taxon>Bacillati</taxon>
        <taxon>Bacillota</taxon>
        <taxon>Bacilli</taxon>
        <taxon>Bacillales</taxon>
        <taxon>Bacillaceae</taxon>
        <taxon>Lysinibacillus</taxon>
    </lineage>
</organism>
<reference evidence="3 4" key="1">
    <citation type="submission" date="2018-03" db="EMBL/GenBank/DDBJ databases">
        <title>Aerobic endospore-forming bacteria genome sequencing and assembly.</title>
        <authorList>
            <person name="Cavalcante D.A."/>
            <person name="Driks A."/>
            <person name="Putonti C."/>
            <person name="De-Souza M.T."/>
        </authorList>
    </citation>
    <scope>NUCLEOTIDE SEQUENCE [LARGE SCALE GENOMIC DNA]</scope>
    <source>
        <strain evidence="3 4">SDF0037</strain>
    </source>
</reference>
<dbReference type="FunFam" id="3.40.50.720:FF:000173">
    <property type="entry name" value="3-oxoacyl-[acyl-carrier protein] reductase"/>
    <property type="match status" value="1"/>
</dbReference>
<dbReference type="Gene3D" id="3.40.50.720">
    <property type="entry name" value="NAD(P)-binding Rossmann-like Domain"/>
    <property type="match status" value="1"/>
</dbReference>
<evidence type="ECO:0000313" key="4">
    <source>
        <dbReference type="Proteomes" id="UP000317944"/>
    </source>
</evidence>
<keyword evidence="2" id="KW-0560">Oxidoreductase</keyword>
<dbReference type="CDD" id="cd05233">
    <property type="entry name" value="SDR_c"/>
    <property type="match status" value="1"/>
</dbReference>
<dbReference type="Proteomes" id="UP000317944">
    <property type="component" value="Unassembled WGS sequence"/>
</dbReference>
<dbReference type="PRINTS" id="PR00081">
    <property type="entry name" value="GDHRDH"/>
</dbReference>
<accession>A0A544UQ46</accession>